<dbReference type="AlphaFoldDB" id="A0A0G4G0T0"/>
<protein>
    <submittedName>
        <fullName evidence="2">Uncharacterized protein</fullName>
    </submittedName>
</protein>
<name>A0A0G4G0T0_VITBC</name>
<dbReference type="InParanoid" id="A0A0G4G0T0"/>
<feature type="region of interest" description="Disordered" evidence="1">
    <location>
        <begin position="1"/>
        <end position="48"/>
    </location>
</feature>
<accession>A0A0G4G0T0</accession>
<dbReference type="VEuPathDB" id="CryptoDB:Vbra_16616"/>
<dbReference type="Proteomes" id="UP000041254">
    <property type="component" value="Unassembled WGS sequence"/>
</dbReference>
<gene>
    <name evidence="2" type="ORF">Vbra_16616</name>
</gene>
<feature type="compositionally biased region" description="Low complexity" evidence="1">
    <location>
        <begin position="33"/>
        <end position="44"/>
    </location>
</feature>
<reference evidence="2 3" key="1">
    <citation type="submission" date="2014-11" db="EMBL/GenBank/DDBJ databases">
        <authorList>
            <person name="Zhu J."/>
            <person name="Qi W."/>
            <person name="Song R."/>
        </authorList>
    </citation>
    <scope>NUCLEOTIDE SEQUENCE [LARGE SCALE GENOMIC DNA]</scope>
</reference>
<evidence type="ECO:0000313" key="2">
    <source>
        <dbReference type="EMBL" id="CEM21475.1"/>
    </source>
</evidence>
<proteinExistence type="predicted"/>
<sequence length="653" mass="72662">MDLEDTPKKSPRAGDSPKATGSCESAAGRMTFSTSSTRDSVASSPKGQQVRIDRSCLEGLEGPLVGRLGSLISTREAAPLSGVSKELYGKVNDGTYGIWRWLVIRDGENIWQDLGAMKYSSKDIKAESRKRKAEYLKARLRKIKVCHVSTSHGDAVTFIAECLEASKGTLTHMTLVGPDQTFSVCRSRPDPVVFERLTSISVSSPTWMLLMWTYKWELPKVTVLSLGPVSRHTSVSTVSLSHILQTCPLLQELRAKELVLYDTDYWKNVCLNGLSKCPQLRVITGLCVKFFDFAPLRYLIEALDPHWSRHDMKGVPKKIQIRYCMQIGTDFGKEVLTRSKGPNPISMPDFIAWAGRLGCHIDWTPWFMEDTLYDVSLECSNKVPTAPPAVRGPIADVVRTLTNKSHAVQLSIGGTALDVSWKDKLVFPRAKNLRMYQFGESIPVAEAIKSIPDWLIETEEDGSNAHMPAMETFFGTIGFIFSHQTSHRPSADLPAAPNKLSQLIGGFRRLRAVLLVSSSLNTILDFVSYMKAPHVDEVECELAAHVTELPETLPTDKVFPSVQRFGLRSFRAISRSCALSCARLIAAIAAAEATFEVWIEQNEFQDGPRDVGMRALCYECIEVVQGVYDVTHTRSSPNIGIRLKRKKPTDEMK</sequence>
<keyword evidence="3" id="KW-1185">Reference proteome</keyword>
<dbReference type="EMBL" id="CDMY01000542">
    <property type="protein sequence ID" value="CEM21475.1"/>
    <property type="molecule type" value="Genomic_DNA"/>
</dbReference>
<evidence type="ECO:0000256" key="1">
    <source>
        <dbReference type="SAM" id="MobiDB-lite"/>
    </source>
</evidence>
<organism evidence="2 3">
    <name type="scientific">Vitrella brassicaformis (strain CCMP3155)</name>
    <dbReference type="NCBI Taxonomy" id="1169540"/>
    <lineage>
        <taxon>Eukaryota</taxon>
        <taxon>Sar</taxon>
        <taxon>Alveolata</taxon>
        <taxon>Colpodellida</taxon>
        <taxon>Vitrellaceae</taxon>
        <taxon>Vitrella</taxon>
    </lineage>
</organism>
<evidence type="ECO:0000313" key="3">
    <source>
        <dbReference type="Proteomes" id="UP000041254"/>
    </source>
</evidence>
<dbReference type="PhylomeDB" id="A0A0G4G0T0"/>